<reference evidence="1" key="1">
    <citation type="journal article" date="2021" name="Open Biol.">
        <title>Shared evolutionary footprints suggest mitochondrial oxidative damage underlies multiple complex I losses in fungi.</title>
        <authorList>
            <person name="Schikora-Tamarit M.A."/>
            <person name="Marcet-Houben M."/>
            <person name="Nosek J."/>
            <person name="Gabaldon T."/>
        </authorList>
    </citation>
    <scope>NUCLEOTIDE SEQUENCE</scope>
    <source>
        <strain evidence="1">CBS2887</strain>
    </source>
</reference>
<gene>
    <name evidence="1" type="ORF">WICPIJ_006441</name>
</gene>
<keyword evidence="2" id="KW-1185">Reference proteome</keyword>
<dbReference type="AlphaFoldDB" id="A0A9P8Q3Q2"/>
<comment type="caution">
    <text evidence="1">The sequence shown here is derived from an EMBL/GenBank/DDBJ whole genome shotgun (WGS) entry which is preliminary data.</text>
</comment>
<proteinExistence type="predicted"/>
<evidence type="ECO:0000313" key="1">
    <source>
        <dbReference type="EMBL" id="KAH3682590.1"/>
    </source>
</evidence>
<dbReference type="Proteomes" id="UP000774326">
    <property type="component" value="Unassembled WGS sequence"/>
</dbReference>
<sequence length="108" mass="11969">MEIDLSTNLACVVNAMDTSIPRSFELLGVDNDLTVEAGTLRSPEVDWRAVEDLTVCMTLNEDCLVERNSSSSWEKLGIILESVILGMVSDLLVNYSRCQAAYEFSCEI</sequence>
<dbReference type="EMBL" id="JAEUBG010003591">
    <property type="protein sequence ID" value="KAH3682590.1"/>
    <property type="molecule type" value="Genomic_DNA"/>
</dbReference>
<reference evidence="1" key="2">
    <citation type="submission" date="2021-01" db="EMBL/GenBank/DDBJ databases">
        <authorList>
            <person name="Schikora-Tamarit M.A."/>
        </authorList>
    </citation>
    <scope>NUCLEOTIDE SEQUENCE</scope>
    <source>
        <strain evidence="1">CBS2887</strain>
    </source>
</reference>
<accession>A0A9P8Q3Q2</accession>
<evidence type="ECO:0000313" key="2">
    <source>
        <dbReference type="Proteomes" id="UP000774326"/>
    </source>
</evidence>
<organism evidence="1 2">
    <name type="scientific">Wickerhamomyces pijperi</name>
    <name type="common">Yeast</name>
    <name type="synonym">Pichia pijperi</name>
    <dbReference type="NCBI Taxonomy" id="599730"/>
    <lineage>
        <taxon>Eukaryota</taxon>
        <taxon>Fungi</taxon>
        <taxon>Dikarya</taxon>
        <taxon>Ascomycota</taxon>
        <taxon>Saccharomycotina</taxon>
        <taxon>Saccharomycetes</taxon>
        <taxon>Phaffomycetales</taxon>
        <taxon>Wickerhamomycetaceae</taxon>
        <taxon>Wickerhamomyces</taxon>
    </lineage>
</organism>
<protein>
    <submittedName>
        <fullName evidence="1">Uncharacterized protein</fullName>
    </submittedName>
</protein>
<name>A0A9P8Q3Q2_WICPI</name>